<reference evidence="2" key="1">
    <citation type="submission" date="2019-09" db="EMBL/GenBank/DDBJ databases">
        <title>Draft genome information of white flower Hibiscus syriacus.</title>
        <authorList>
            <person name="Kim Y.-M."/>
        </authorList>
    </citation>
    <scope>NUCLEOTIDE SEQUENCE [LARGE SCALE GENOMIC DNA]</scope>
    <source>
        <strain evidence="2">YM2019G1</strain>
    </source>
</reference>
<feature type="region of interest" description="Disordered" evidence="1">
    <location>
        <begin position="1"/>
        <end position="21"/>
    </location>
</feature>
<keyword evidence="3" id="KW-1185">Reference proteome</keyword>
<dbReference type="EMBL" id="VEPZ02000123">
    <property type="protein sequence ID" value="KAE8733244.1"/>
    <property type="molecule type" value="Genomic_DNA"/>
</dbReference>
<dbReference type="AlphaFoldDB" id="A0A6A3CXW8"/>
<evidence type="ECO:0000256" key="1">
    <source>
        <dbReference type="SAM" id="MobiDB-lite"/>
    </source>
</evidence>
<sequence>MGGHEQAKASKGNQVDVKYGARDREVTCGRSQGKQFWGECHGLELGPRHGASVRQRSRQKIGLAKTLVQESERESQDSYRACQSHQTWPIAWRSYSPFTLAMQKRKVASYLKMITEARLVARSSTFVLALPHDSPTFRREDEERLKRLRPHDPSDLDSDIPTIGLMAVARLYGSMARRWW</sequence>
<evidence type="ECO:0000313" key="2">
    <source>
        <dbReference type="EMBL" id="KAE8733244.1"/>
    </source>
</evidence>
<gene>
    <name evidence="2" type="ORF">F3Y22_tig00001478pilonHSYRG00523</name>
</gene>
<protein>
    <submittedName>
        <fullName evidence="2">Uncharacterized protein</fullName>
    </submittedName>
</protein>
<evidence type="ECO:0000313" key="3">
    <source>
        <dbReference type="Proteomes" id="UP000436088"/>
    </source>
</evidence>
<accession>A0A6A3CXW8</accession>
<proteinExistence type="predicted"/>
<comment type="caution">
    <text evidence="2">The sequence shown here is derived from an EMBL/GenBank/DDBJ whole genome shotgun (WGS) entry which is preliminary data.</text>
</comment>
<name>A0A6A3CXW8_HIBSY</name>
<organism evidence="2 3">
    <name type="scientific">Hibiscus syriacus</name>
    <name type="common">Rose of Sharon</name>
    <dbReference type="NCBI Taxonomy" id="106335"/>
    <lineage>
        <taxon>Eukaryota</taxon>
        <taxon>Viridiplantae</taxon>
        <taxon>Streptophyta</taxon>
        <taxon>Embryophyta</taxon>
        <taxon>Tracheophyta</taxon>
        <taxon>Spermatophyta</taxon>
        <taxon>Magnoliopsida</taxon>
        <taxon>eudicotyledons</taxon>
        <taxon>Gunneridae</taxon>
        <taxon>Pentapetalae</taxon>
        <taxon>rosids</taxon>
        <taxon>malvids</taxon>
        <taxon>Malvales</taxon>
        <taxon>Malvaceae</taxon>
        <taxon>Malvoideae</taxon>
        <taxon>Hibiscus</taxon>
    </lineage>
</organism>
<dbReference type="Proteomes" id="UP000436088">
    <property type="component" value="Unassembled WGS sequence"/>
</dbReference>